<proteinExistence type="predicted"/>
<feature type="transmembrane region" description="Helical" evidence="1">
    <location>
        <begin position="70"/>
        <end position="98"/>
    </location>
</feature>
<name>A0A9D1RU42_9FIRM</name>
<dbReference type="AlphaFoldDB" id="A0A9D1RU42"/>
<dbReference type="Proteomes" id="UP000824192">
    <property type="component" value="Unassembled WGS sequence"/>
</dbReference>
<feature type="transmembrane region" description="Helical" evidence="1">
    <location>
        <begin position="110"/>
        <end position="131"/>
    </location>
</feature>
<keyword evidence="1" id="KW-1133">Transmembrane helix</keyword>
<feature type="transmembrane region" description="Helical" evidence="1">
    <location>
        <begin position="6"/>
        <end position="32"/>
    </location>
</feature>
<feature type="transmembrane region" description="Helical" evidence="1">
    <location>
        <begin position="44"/>
        <end position="64"/>
    </location>
</feature>
<evidence type="ECO:0000313" key="3">
    <source>
        <dbReference type="Proteomes" id="UP000824192"/>
    </source>
</evidence>
<keyword evidence="1" id="KW-0812">Transmembrane</keyword>
<dbReference type="EMBL" id="DXGA01000077">
    <property type="protein sequence ID" value="HIW93590.1"/>
    <property type="molecule type" value="Genomic_DNA"/>
</dbReference>
<gene>
    <name evidence="2" type="ORF">H9868_03515</name>
</gene>
<evidence type="ECO:0000313" key="2">
    <source>
        <dbReference type="EMBL" id="HIW93590.1"/>
    </source>
</evidence>
<accession>A0A9D1RU42</accession>
<comment type="caution">
    <text evidence="2">The sequence shown here is derived from an EMBL/GenBank/DDBJ whole genome shotgun (WGS) entry which is preliminary data.</text>
</comment>
<keyword evidence="1" id="KW-0472">Membrane</keyword>
<protein>
    <submittedName>
        <fullName evidence="2">Uncharacterized protein</fullName>
    </submittedName>
</protein>
<reference evidence="2" key="1">
    <citation type="journal article" date="2021" name="PeerJ">
        <title>Extensive microbial diversity within the chicken gut microbiome revealed by metagenomics and culture.</title>
        <authorList>
            <person name="Gilroy R."/>
            <person name="Ravi A."/>
            <person name="Getino M."/>
            <person name="Pursley I."/>
            <person name="Horton D.L."/>
            <person name="Alikhan N.F."/>
            <person name="Baker D."/>
            <person name="Gharbi K."/>
            <person name="Hall N."/>
            <person name="Watson M."/>
            <person name="Adriaenssens E.M."/>
            <person name="Foster-Nyarko E."/>
            <person name="Jarju S."/>
            <person name="Secka A."/>
            <person name="Antonio M."/>
            <person name="Oren A."/>
            <person name="Chaudhuri R.R."/>
            <person name="La Ragione R."/>
            <person name="Hildebrand F."/>
            <person name="Pallen M.J."/>
        </authorList>
    </citation>
    <scope>NUCLEOTIDE SEQUENCE</scope>
    <source>
        <strain evidence="2">ChiGjej6B6-1540</strain>
    </source>
</reference>
<sequence>MVTIVWLILSLIGVCSFSWWPVLIESLLFMLIGLAGASDGGSKFMAVIGLVMAGVFPFAAFKLFCGLNLSLWWLIAAPFWNVIAAAVPGGYTISAIFMERYGWMTVLPTWMLVVLILLDILYLVGIVMGIIEWRNDKKTAGRAGR</sequence>
<evidence type="ECO:0000256" key="1">
    <source>
        <dbReference type="SAM" id="Phobius"/>
    </source>
</evidence>
<reference evidence="2" key="2">
    <citation type="submission" date="2021-04" db="EMBL/GenBank/DDBJ databases">
        <authorList>
            <person name="Gilroy R."/>
        </authorList>
    </citation>
    <scope>NUCLEOTIDE SEQUENCE</scope>
    <source>
        <strain evidence="2">ChiGjej6B6-1540</strain>
    </source>
</reference>
<organism evidence="2 3">
    <name type="scientific">Candidatus Flavonifractor merdipullorum</name>
    <dbReference type="NCBI Taxonomy" id="2838590"/>
    <lineage>
        <taxon>Bacteria</taxon>
        <taxon>Bacillati</taxon>
        <taxon>Bacillota</taxon>
        <taxon>Clostridia</taxon>
        <taxon>Eubacteriales</taxon>
        <taxon>Oscillospiraceae</taxon>
        <taxon>Flavonifractor</taxon>
    </lineage>
</organism>